<dbReference type="PANTHER" id="PTHR43649">
    <property type="entry name" value="ARABINOSE-BINDING PROTEIN-RELATED"/>
    <property type="match status" value="1"/>
</dbReference>
<dbReference type="PANTHER" id="PTHR43649:SF31">
    <property type="entry name" value="SN-GLYCEROL-3-PHOSPHATE-BINDING PERIPLASMIC PROTEIN UGPB"/>
    <property type="match status" value="1"/>
</dbReference>
<dbReference type="GO" id="GO:0030313">
    <property type="term" value="C:cell envelope"/>
    <property type="evidence" value="ECO:0007669"/>
    <property type="project" value="UniProtKB-SubCell"/>
</dbReference>
<dbReference type="Pfam" id="PF01547">
    <property type="entry name" value="SBP_bac_1"/>
    <property type="match status" value="1"/>
</dbReference>
<comment type="subcellular location">
    <subcellularLocation>
        <location evidence="1">Cell envelope</location>
    </subcellularLocation>
</comment>
<dbReference type="Proteomes" id="UP000597444">
    <property type="component" value="Unassembled WGS sequence"/>
</dbReference>
<keyword evidence="4" id="KW-0732">Signal</keyword>
<dbReference type="CDD" id="cd13585">
    <property type="entry name" value="PBP2_TMBP_like"/>
    <property type="match status" value="1"/>
</dbReference>
<comment type="caution">
    <text evidence="5">The sequence shown here is derived from an EMBL/GenBank/DDBJ whole genome shotgun (WGS) entry which is preliminary data.</text>
</comment>
<keyword evidence="3" id="KW-0813">Transport</keyword>
<gene>
    <name evidence="5" type="ORF">KSF_006340</name>
</gene>
<organism evidence="5 6">
    <name type="scientific">Reticulibacter mediterranei</name>
    <dbReference type="NCBI Taxonomy" id="2778369"/>
    <lineage>
        <taxon>Bacteria</taxon>
        <taxon>Bacillati</taxon>
        <taxon>Chloroflexota</taxon>
        <taxon>Ktedonobacteria</taxon>
        <taxon>Ktedonobacterales</taxon>
        <taxon>Reticulibacteraceae</taxon>
        <taxon>Reticulibacter</taxon>
    </lineage>
</organism>
<evidence type="ECO:0000256" key="4">
    <source>
        <dbReference type="ARBA" id="ARBA00022729"/>
    </source>
</evidence>
<evidence type="ECO:0000256" key="3">
    <source>
        <dbReference type="ARBA" id="ARBA00022448"/>
    </source>
</evidence>
<keyword evidence="6" id="KW-1185">Reference proteome</keyword>
<dbReference type="PROSITE" id="PS51318">
    <property type="entry name" value="TAT"/>
    <property type="match status" value="1"/>
</dbReference>
<dbReference type="EMBL" id="BNJK01000001">
    <property type="protein sequence ID" value="GHO90586.1"/>
    <property type="molecule type" value="Genomic_DNA"/>
</dbReference>
<name>A0A8J3IHZ1_9CHLR</name>
<dbReference type="SUPFAM" id="SSF53850">
    <property type="entry name" value="Periplasmic binding protein-like II"/>
    <property type="match status" value="1"/>
</dbReference>
<evidence type="ECO:0000256" key="1">
    <source>
        <dbReference type="ARBA" id="ARBA00004196"/>
    </source>
</evidence>
<dbReference type="RefSeq" id="WP_220201536.1">
    <property type="nucleotide sequence ID" value="NZ_BNJK01000001.1"/>
</dbReference>
<dbReference type="Gene3D" id="3.40.190.10">
    <property type="entry name" value="Periplasmic binding protein-like II"/>
    <property type="match status" value="1"/>
</dbReference>
<evidence type="ECO:0000256" key="2">
    <source>
        <dbReference type="ARBA" id="ARBA00008520"/>
    </source>
</evidence>
<dbReference type="AlphaFoldDB" id="A0A8J3IHZ1"/>
<proteinExistence type="inferred from homology"/>
<accession>A0A8J3IHZ1</accession>
<protein>
    <submittedName>
        <fullName evidence="5">Sugar ABC transporter substrate-binding protein</fullName>
    </submittedName>
</protein>
<dbReference type="InterPro" id="IPR050490">
    <property type="entry name" value="Bact_solute-bd_prot1"/>
</dbReference>
<sequence>MRDTIRSSPMNRRCFLETSALTLGSLAGASTLLNGCTTILTPESEATLTVMYGVGELSHDQVAEFEQQTGITVTQLEYDATRLNAMLAAGIPPDFIRTQGAPEVPNLVARDLVLDLTPYFEKSTVLKAENLEPVNDVYRWDRATKTQGKGPRYGMAKDWSQDVMLWYNKKVFDQAKVPYPSATQPLTYNELLDVAKQITVRQGDRVAVYGLDATWGFIMQGHLLQMLGQKGETLFSPDFTQARFNSPAVKDIFKWYVDWAQAHVGPSPLNPEAAGSSVLFASGRLGMVLFGYWFGGSVISAPKEIQDTTGFAPAPQWGSERISACMAGTGAWIPKNARHPDEAWKFMEYFMGDGPAKDRAQSGWGLPALKSLTSLLPQKLPYQKSALQAQQAEYPYLKILQFSPYANYNGIEALITKYIEPVMRGQTSLDAACDQLNAAVNKLLQQGISLTV</sequence>
<evidence type="ECO:0000313" key="5">
    <source>
        <dbReference type="EMBL" id="GHO90586.1"/>
    </source>
</evidence>
<evidence type="ECO:0000313" key="6">
    <source>
        <dbReference type="Proteomes" id="UP000597444"/>
    </source>
</evidence>
<dbReference type="InterPro" id="IPR006059">
    <property type="entry name" value="SBP"/>
</dbReference>
<dbReference type="InterPro" id="IPR006311">
    <property type="entry name" value="TAT_signal"/>
</dbReference>
<reference evidence="5" key="1">
    <citation type="submission" date="2020-10" db="EMBL/GenBank/DDBJ databases">
        <title>Taxonomic study of unclassified bacteria belonging to the class Ktedonobacteria.</title>
        <authorList>
            <person name="Yabe S."/>
            <person name="Wang C.M."/>
            <person name="Zheng Y."/>
            <person name="Sakai Y."/>
            <person name="Cavaletti L."/>
            <person name="Monciardini P."/>
            <person name="Donadio S."/>
        </authorList>
    </citation>
    <scope>NUCLEOTIDE SEQUENCE</scope>
    <source>
        <strain evidence="5">ID150040</strain>
    </source>
</reference>
<comment type="similarity">
    <text evidence="2">Belongs to the bacterial solute-binding protein 1 family.</text>
</comment>